<evidence type="ECO:0000256" key="3">
    <source>
        <dbReference type="ARBA" id="ARBA00022475"/>
    </source>
</evidence>
<dbReference type="InterPro" id="IPR000515">
    <property type="entry name" value="MetI-like"/>
</dbReference>
<dbReference type="PANTHER" id="PTHR43163">
    <property type="entry name" value="DIPEPTIDE TRANSPORT SYSTEM PERMEASE PROTEIN DPPB-RELATED"/>
    <property type="match status" value="1"/>
</dbReference>
<keyword evidence="3" id="KW-1003">Cell membrane</keyword>
<accession>A0ABW9QSA2</accession>
<dbReference type="CDD" id="cd06261">
    <property type="entry name" value="TM_PBP2"/>
    <property type="match status" value="1"/>
</dbReference>
<protein>
    <submittedName>
        <fullName evidence="9">ABC transporter permease subunit</fullName>
    </submittedName>
</protein>
<feature type="transmembrane region" description="Helical" evidence="7">
    <location>
        <begin position="57"/>
        <end position="80"/>
    </location>
</feature>
<feature type="transmembrane region" description="Helical" evidence="7">
    <location>
        <begin position="165"/>
        <end position="190"/>
    </location>
</feature>
<reference evidence="9 10" key="1">
    <citation type="submission" date="2019-11" db="EMBL/GenBank/DDBJ databases">
        <title>Acidiferrimicrobium australis gen. nov., sp. nov., an acidophilic and obligately heterotrophic, member of the Actinobacteria that catalyses dissimilatory oxido- reduction of iron isolated from metal-rich acidic water in Chile.</title>
        <authorList>
            <person name="Gonzalez D."/>
            <person name="Huber K."/>
            <person name="Hedrich S."/>
            <person name="Rojas-Villalobos C."/>
            <person name="Quatrini R."/>
            <person name="Dinamarca M.A."/>
            <person name="Schwarz A."/>
            <person name="Canales C."/>
            <person name="Nancucheo I."/>
        </authorList>
    </citation>
    <scope>NUCLEOTIDE SEQUENCE [LARGE SCALE GENOMIC DNA]</scope>
    <source>
        <strain evidence="9 10">USS-CCA1</strain>
    </source>
</reference>
<dbReference type="Proteomes" id="UP000437736">
    <property type="component" value="Unassembled WGS sequence"/>
</dbReference>
<evidence type="ECO:0000256" key="6">
    <source>
        <dbReference type="ARBA" id="ARBA00023136"/>
    </source>
</evidence>
<evidence type="ECO:0000256" key="2">
    <source>
        <dbReference type="ARBA" id="ARBA00022448"/>
    </source>
</evidence>
<keyword evidence="5 7" id="KW-1133">Transmembrane helix</keyword>
<evidence type="ECO:0000313" key="9">
    <source>
        <dbReference type="EMBL" id="MST32717.1"/>
    </source>
</evidence>
<dbReference type="PROSITE" id="PS50928">
    <property type="entry name" value="ABC_TM1"/>
    <property type="match status" value="1"/>
</dbReference>
<sequence length="198" mass="21545">MAALFKDSWFDHVSSVVSLAVTALPEFVVAIGLIIVFSTVVLHWLPAVSLLPPGTYAWSQPTLLVLPTATLVIVIVPYILRMMRAAMIEALESDYVEMARLEGLRPARVTFIHALPNAIAPTIQVIGLNFLYLAGGIVIVEDVFNFPGIGQGLVNAVSDRDIPTIQLIVVILAAFYVFVNIVTDVIALLASPRRRLGR</sequence>
<dbReference type="PANTHER" id="PTHR43163:SF6">
    <property type="entry name" value="DIPEPTIDE TRANSPORT SYSTEM PERMEASE PROTEIN DPPB-RELATED"/>
    <property type="match status" value="1"/>
</dbReference>
<dbReference type="Gene3D" id="1.10.3720.10">
    <property type="entry name" value="MetI-like"/>
    <property type="match status" value="1"/>
</dbReference>
<feature type="transmembrane region" description="Helical" evidence="7">
    <location>
        <begin position="12"/>
        <end position="45"/>
    </location>
</feature>
<evidence type="ECO:0000256" key="1">
    <source>
        <dbReference type="ARBA" id="ARBA00004651"/>
    </source>
</evidence>
<comment type="similarity">
    <text evidence="7">Belongs to the binding-protein-dependent transport system permease family.</text>
</comment>
<dbReference type="InterPro" id="IPR035906">
    <property type="entry name" value="MetI-like_sf"/>
</dbReference>
<keyword evidence="2 7" id="KW-0813">Transport</keyword>
<dbReference type="EMBL" id="WJHE01000367">
    <property type="protein sequence ID" value="MST32717.1"/>
    <property type="molecule type" value="Genomic_DNA"/>
</dbReference>
<evidence type="ECO:0000259" key="8">
    <source>
        <dbReference type="PROSITE" id="PS50928"/>
    </source>
</evidence>
<dbReference type="Pfam" id="PF00528">
    <property type="entry name" value="BPD_transp_1"/>
    <property type="match status" value="1"/>
</dbReference>
<evidence type="ECO:0000256" key="5">
    <source>
        <dbReference type="ARBA" id="ARBA00022989"/>
    </source>
</evidence>
<organism evidence="9 10">
    <name type="scientific">Acidiferrimicrobium australe</name>
    <dbReference type="NCBI Taxonomy" id="2664430"/>
    <lineage>
        <taxon>Bacteria</taxon>
        <taxon>Bacillati</taxon>
        <taxon>Actinomycetota</taxon>
        <taxon>Acidimicrobiia</taxon>
        <taxon>Acidimicrobiales</taxon>
        <taxon>Acidimicrobiaceae</taxon>
        <taxon>Acidiferrimicrobium</taxon>
    </lineage>
</organism>
<feature type="transmembrane region" description="Helical" evidence="7">
    <location>
        <begin position="118"/>
        <end position="140"/>
    </location>
</feature>
<evidence type="ECO:0000256" key="7">
    <source>
        <dbReference type="RuleBase" id="RU363032"/>
    </source>
</evidence>
<keyword evidence="4 7" id="KW-0812">Transmembrane</keyword>
<comment type="subcellular location">
    <subcellularLocation>
        <location evidence="1 7">Cell membrane</location>
        <topology evidence="1 7">Multi-pass membrane protein</topology>
    </subcellularLocation>
</comment>
<proteinExistence type="inferred from homology"/>
<feature type="domain" description="ABC transmembrane type-1" evidence="8">
    <location>
        <begin position="1"/>
        <end position="183"/>
    </location>
</feature>
<keyword evidence="6 7" id="KW-0472">Membrane</keyword>
<dbReference type="SUPFAM" id="SSF161098">
    <property type="entry name" value="MetI-like"/>
    <property type="match status" value="1"/>
</dbReference>
<keyword evidence="10" id="KW-1185">Reference proteome</keyword>
<comment type="caution">
    <text evidence="9">The sequence shown here is derived from an EMBL/GenBank/DDBJ whole genome shotgun (WGS) entry which is preliminary data.</text>
</comment>
<gene>
    <name evidence="9" type="ORF">GHK86_08280</name>
</gene>
<name>A0ABW9QSA2_9ACTN</name>
<evidence type="ECO:0000256" key="4">
    <source>
        <dbReference type="ARBA" id="ARBA00022692"/>
    </source>
</evidence>
<evidence type="ECO:0000313" key="10">
    <source>
        <dbReference type="Proteomes" id="UP000437736"/>
    </source>
</evidence>